<gene>
    <name evidence="4" type="ORF">HMPREF9454_02020</name>
</gene>
<protein>
    <recommendedName>
        <fullName evidence="3">Glycosyltransferase 2-like domain-containing protein</fullName>
    </recommendedName>
</protein>
<keyword evidence="5" id="KW-1185">Reference proteome</keyword>
<evidence type="ECO:0000313" key="5">
    <source>
        <dbReference type="Proteomes" id="UP000005963"/>
    </source>
</evidence>
<dbReference type="SUPFAM" id="SSF53448">
    <property type="entry name" value="Nucleotide-diphospho-sugar transferases"/>
    <property type="match status" value="1"/>
</dbReference>
<name>A0ABN0EGW3_9FIRM</name>
<dbReference type="EMBL" id="ADMB01000088">
    <property type="protein sequence ID" value="EHR34514.1"/>
    <property type="molecule type" value="Genomic_DNA"/>
</dbReference>
<feature type="domain" description="Glycosyltransferase 2-like" evidence="3">
    <location>
        <begin position="7"/>
        <end position="132"/>
    </location>
</feature>
<dbReference type="PANTHER" id="PTHR22916">
    <property type="entry name" value="GLYCOSYLTRANSFERASE"/>
    <property type="match status" value="1"/>
</dbReference>
<comment type="caution">
    <text evidence="4">The sequence shown here is derived from an EMBL/GenBank/DDBJ whole genome shotgun (WGS) entry which is preliminary data.</text>
</comment>
<dbReference type="Gene3D" id="3.90.550.10">
    <property type="entry name" value="Spore Coat Polysaccharide Biosynthesis Protein SpsA, Chain A"/>
    <property type="match status" value="1"/>
</dbReference>
<accession>A0ABN0EGW3</accession>
<evidence type="ECO:0000259" key="3">
    <source>
        <dbReference type="Pfam" id="PF00535"/>
    </source>
</evidence>
<evidence type="ECO:0000256" key="2">
    <source>
        <dbReference type="ARBA" id="ARBA00022679"/>
    </source>
</evidence>
<dbReference type="PANTHER" id="PTHR22916:SF51">
    <property type="entry name" value="GLYCOSYLTRANSFERASE EPSH-RELATED"/>
    <property type="match status" value="1"/>
</dbReference>
<organism evidence="4 5">
    <name type="scientific">Megamonas funiformis YIT 11815</name>
    <dbReference type="NCBI Taxonomy" id="742816"/>
    <lineage>
        <taxon>Bacteria</taxon>
        <taxon>Bacillati</taxon>
        <taxon>Bacillota</taxon>
        <taxon>Negativicutes</taxon>
        <taxon>Selenomonadales</taxon>
        <taxon>Selenomonadaceae</taxon>
        <taxon>Megamonas</taxon>
    </lineage>
</organism>
<keyword evidence="1" id="KW-0328">Glycosyltransferase</keyword>
<dbReference type="Proteomes" id="UP000005963">
    <property type="component" value="Unassembled WGS sequence"/>
</dbReference>
<sequence>MGNMLLSIIIPIYNAENFINKILDSILIRNFKDYEIILINDGSNDKSKDICDEYSKKYGYISCYHIENRGCFKARVYGIKKSKGKYIVFMDVDDFINEDYFENILLALKKKADFYFLNNKINKYNKYKFIEERYLENKFINNKKDVYDYYFSSASGAVWNKIYLGDILRENINDFNVNISIGDDYYINLIYLKYVNNICISNTSSYNHVVNTSVSISNKIRQENISDLDTLLEAIFNFRIVASYDTPILDKYIEQRFESFCGLVRRNLKKDRRDTVKFLKRTRLFTLDNLNKIKVTKIKNKIYKYLLKYRLWNILSKL</sequence>
<reference evidence="4 5" key="1">
    <citation type="submission" date="2012-01" db="EMBL/GenBank/DDBJ databases">
        <title>The Genome Sequence of Megamonas funiformis YIT 11815.</title>
        <authorList>
            <consortium name="The Broad Institute Genome Sequencing Platform"/>
            <person name="Earl A."/>
            <person name="Ward D."/>
            <person name="Feldgarden M."/>
            <person name="Gevers D."/>
            <person name="Morotomi M."/>
            <person name="Young S.K."/>
            <person name="Zeng Q."/>
            <person name="Gargeya S."/>
            <person name="Fitzgerald M."/>
            <person name="Haas B."/>
            <person name="Abouelleil A."/>
            <person name="Alvarado L."/>
            <person name="Arachchi H.M."/>
            <person name="Berlin A."/>
            <person name="Chapman S.B."/>
            <person name="Gearin G."/>
            <person name="Goldberg J."/>
            <person name="Griggs A."/>
            <person name="Gujja S."/>
            <person name="Hansen M."/>
            <person name="Heiman D."/>
            <person name="Howarth C."/>
            <person name="Larimer J."/>
            <person name="Lui A."/>
            <person name="MacDonald P.J.P."/>
            <person name="McCowen C."/>
            <person name="Montmayeur A."/>
            <person name="Murphy C."/>
            <person name="Neiman D."/>
            <person name="Pearson M."/>
            <person name="Priest M."/>
            <person name="Roberts A."/>
            <person name="Saif S."/>
            <person name="Shea T."/>
            <person name="Sisk P."/>
            <person name="Stolte C."/>
            <person name="Sykes S."/>
            <person name="Wortman J."/>
            <person name="Nusbaum C."/>
            <person name="Birren B."/>
        </authorList>
    </citation>
    <scope>NUCLEOTIDE SEQUENCE [LARGE SCALE GENOMIC DNA]</scope>
    <source>
        <strain evidence="4 5">YIT 11815</strain>
    </source>
</reference>
<dbReference type="InterPro" id="IPR029044">
    <property type="entry name" value="Nucleotide-diphossugar_trans"/>
</dbReference>
<keyword evidence="2" id="KW-0808">Transferase</keyword>
<evidence type="ECO:0000313" key="4">
    <source>
        <dbReference type="EMBL" id="EHR34514.1"/>
    </source>
</evidence>
<dbReference type="InterPro" id="IPR001173">
    <property type="entry name" value="Glyco_trans_2-like"/>
</dbReference>
<proteinExistence type="predicted"/>
<dbReference type="CDD" id="cd00761">
    <property type="entry name" value="Glyco_tranf_GTA_type"/>
    <property type="match status" value="1"/>
</dbReference>
<evidence type="ECO:0000256" key="1">
    <source>
        <dbReference type="ARBA" id="ARBA00022676"/>
    </source>
</evidence>
<dbReference type="Pfam" id="PF00535">
    <property type="entry name" value="Glycos_transf_2"/>
    <property type="match status" value="1"/>
</dbReference>